<accession>A0A953LVJ6</accession>
<evidence type="ECO:0000313" key="2">
    <source>
        <dbReference type="Proteomes" id="UP000705867"/>
    </source>
</evidence>
<gene>
    <name evidence="1" type="ORF">K8I29_01825</name>
</gene>
<protein>
    <recommendedName>
        <fullName evidence="3">DUF1439 domain-containing protein</fullName>
    </recommendedName>
</protein>
<organism evidence="1 2">
    <name type="scientific">Candidatus Nitrobium versatile</name>
    <dbReference type="NCBI Taxonomy" id="2884831"/>
    <lineage>
        <taxon>Bacteria</taxon>
        <taxon>Pseudomonadati</taxon>
        <taxon>Nitrospirota</taxon>
        <taxon>Nitrospiria</taxon>
        <taxon>Nitrospirales</taxon>
        <taxon>Nitrospiraceae</taxon>
        <taxon>Candidatus Nitrobium</taxon>
    </lineage>
</organism>
<name>A0A953LVJ6_9BACT</name>
<sequence>MRKIIILSCLLFVIGALIGCVHYSMDSLINNENLIAVNRPDAVRVFISSYRFNDSRAFGRVKVEGDLTLWLKQALYSDVKNIVFVDNQQEGDILIEVKDLNLVSKVGIKPNTSLSLHINNEPVKLIARHPNELSIVDERVLSNNLKGVSHLLAYVLNISLNGNRFDVNKLPVEVKADIQTTNGLYNNLYDFRITER</sequence>
<dbReference type="AlphaFoldDB" id="A0A953LVJ6"/>
<evidence type="ECO:0000313" key="1">
    <source>
        <dbReference type="EMBL" id="MBZ0154936.1"/>
    </source>
</evidence>
<dbReference type="EMBL" id="JAIOIV010000016">
    <property type="protein sequence ID" value="MBZ0154936.1"/>
    <property type="molecule type" value="Genomic_DNA"/>
</dbReference>
<dbReference type="PROSITE" id="PS51257">
    <property type="entry name" value="PROKAR_LIPOPROTEIN"/>
    <property type="match status" value="1"/>
</dbReference>
<dbReference type="Proteomes" id="UP000705867">
    <property type="component" value="Unassembled WGS sequence"/>
</dbReference>
<reference evidence="1" key="1">
    <citation type="journal article" date="2021" name="bioRxiv">
        <title>Unraveling nitrogen, sulfur and carbon metabolic pathways and microbial community transcriptional responses to substrate deprivation and toxicity stresses in a bioreactor mimicking anoxic brackish coastal sediment conditions.</title>
        <authorList>
            <person name="Martins P.D."/>
            <person name="Echeveste M.J."/>
            <person name="Arshad A."/>
            <person name="Kurth J."/>
            <person name="Ouboter H."/>
            <person name="Jetten M.S.M."/>
            <person name="Welte C.U."/>
        </authorList>
    </citation>
    <scope>NUCLEOTIDE SEQUENCE</scope>
    <source>
        <strain evidence="1">MAG_39</strain>
    </source>
</reference>
<proteinExistence type="predicted"/>
<reference evidence="1" key="2">
    <citation type="submission" date="2021-08" db="EMBL/GenBank/DDBJ databases">
        <authorList>
            <person name="Dalcin Martins P."/>
        </authorList>
    </citation>
    <scope>NUCLEOTIDE SEQUENCE</scope>
    <source>
        <strain evidence="1">MAG_39</strain>
    </source>
</reference>
<evidence type="ECO:0008006" key="3">
    <source>
        <dbReference type="Google" id="ProtNLM"/>
    </source>
</evidence>
<comment type="caution">
    <text evidence="1">The sequence shown here is derived from an EMBL/GenBank/DDBJ whole genome shotgun (WGS) entry which is preliminary data.</text>
</comment>